<dbReference type="GO" id="GO:0016757">
    <property type="term" value="F:glycosyltransferase activity"/>
    <property type="evidence" value="ECO:0007669"/>
    <property type="project" value="UniProtKB-KW"/>
</dbReference>
<feature type="domain" description="Glycosyltransferase 2-like" evidence="5">
    <location>
        <begin position="69"/>
        <end position="238"/>
    </location>
</feature>
<evidence type="ECO:0000259" key="5">
    <source>
        <dbReference type="Pfam" id="PF00535"/>
    </source>
</evidence>
<dbReference type="RefSeq" id="WP_058440654.1">
    <property type="nucleotide sequence ID" value="NZ_CAAAHU010000007.1"/>
</dbReference>
<name>A0A0W0STC0_9GAMM</name>
<dbReference type="Gene3D" id="3.90.550.10">
    <property type="entry name" value="Spore Coat Polysaccharide Biosynthesis Protein SpsA, Chain A"/>
    <property type="match status" value="1"/>
</dbReference>
<evidence type="ECO:0000256" key="4">
    <source>
        <dbReference type="SAM" id="Phobius"/>
    </source>
</evidence>
<dbReference type="STRING" id="29422.Lbru_0557"/>
<evidence type="ECO:0000256" key="1">
    <source>
        <dbReference type="ARBA" id="ARBA00006739"/>
    </source>
</evidence>
<evidence type="ECO:0000313" key="6">
    <source>
        <dbReference type="EMBL" id="KTC86616.1"/>
    </source>
</evidence>
<dbReference type="PATRIC" id="fig|29422.6.peg.586"/>
<dbReference type="InterPro" id="IPR001173">
    <property type="entry name" value="Glyco_trans_2-like"/>
</dbReference>
<keyword evidence="4" id="KW-0472">Membrane</keyword>
<keyword evidence="3 6" id="KW-0808">Transferase</keyword>
<comment type="similarity">
    <text evidence="1">Belongs to the glycosyltransferase 2 family.</text>
</comment>
<dbReference type="EMBL" id="LNXV01000004">
    <property type="protein sequence ID" value="KTC86616.1"/>
    <property type="molecule type" value="Genomic_DNA"/>
</dbReference>
<dbReference type="InterPro" id="IPR029044">
    <property type="entry name" value="Nucleotide-diphossugar_trans"/>
</dbReference>
<proteinExistence type="inferred from homology"/>
<reference evidence="6 7" key="1">
    <citation type="submission" date="2015-11" db="EMBL/GenBank/DDBJ databases">
        <title>Genomic analysis of 38 Legionella species identifies large and diverse effector repertoires.</title>
        <authorList>
            <person name="Burstein D."/>
            <person name="Amaro F."/>
            <person name="Zusman T."/>
            <person name="Lifshitz Z."/>
            <person name="Cohen O."/>
            <person name="Gilbert J.A."/>
            <person name="Pupko T."/>
            <person name="Shuman H.A."/>
            <person name="Segal G."/>
        </authorList>
    </citation>
    <scope>NUCLEOTIDE SEQUENCE [LARGE SCALE GENOMIC DNA]</scope>
    <source>
        <strain evidence="6 7">ATCC 43878</strain>
    </source>
</reference>
<protein>
    <submittedName>
        <fullName evidence="6">Glycosyltransferase, family 2</fullName>
    </submittedName>
</protein>
<feature type="transmembrane region" description="Helical" evidence="4">
    <location>
        <begin position="327"/>
        <end position="350"/>
    </location>
</feature>
<evidence type="ECO:0000256" key="2">
    <source>
        <dbReference type="ARBA" id="ARBA00022676"/>
    </source>
</evidence>
<evidence type="ECO:0000313" key="7">
    <source>
        <dbReference type="Proteomes" id="UP000054742"/>
    </source>
</evidence>
<dbReference type="Pfam" id="PF00535">
    <property type="entry name" value="Glycos_transf_2"/>
    <property type="match status" value="1"/>
</dbReference>
<comment type="caution">
    <text evidence="6">The sequence shown here is derived from an EMBL/GenBank/DDBJ whole genome shotgun (WGS) entry which is preliminary data.</text>
</comment>
<keyword evidence="4" id="KW-1133">Transmembrane helix</keyword>
<dbReference type="Proteomes" id="UP000054742">
    <property type="component" value="Unassembled WGS sequence"/>
</dbReference>
<evidence type="ECO:0000256" key="3">
    <source>
        <dbReference type="ARBA" id="ARBA00022679"/>
    </source>
</evidence>
<organism evidence="6 7">
    <name type="scientific">Legionella brunensis</name>
    <dbReference type="NCBI Taxonomy" id="29422"/>
    <lineage>
        <taxon>Bacteria</taxon>
        <taxon>Pseudomonadati</taxon>
        <taxon>Pseudomonadota</taxon>
        <taxon>Gammaproteobacteria</taxon>
        <taxon>Legionellales</taxon>
        <taxon>Legionellaceae</taxon>
        <taxon>Legionella</taxon>
    </lineage>
</organism>
<feature type="transmembrane region" description="Helical" evidence="4">
    <location>
        <begin position="20"/>
        <end position="48"/>
    </location>
</feature>
<accession>A0A0W0STC0</accession>
<keyword evidence="4" id="KW-0812">Transmembrane</keyword>
<keyword evidence="7" id="KW-1185">Reference proteome</keyword>
<keyword evidence="2" id="KW-0328">Glycosyltransferase</keyword>
<feature type="transmembrane region" description="Helical" evidence="4">
    <location>
        <begin position="362"/>
        <end position="386"/>
    </location>
</feature>
<dbReference type="PANTHER" id="PTHR43630">
    <property type="entry name" value="POLY-BETA-1,6-N-ACETYL-D-GLUCOSAMINE SYNTHASE"/>
    <property type="match status" value="1"/>
</dbReference>
<dbReference type="CDD" id="cd06423">
    <property type="entry name" value="CESA_like"/>
    <property type="match status" value="1"/>
</dbReference>
<dbReference type="SUPFAM" id="SSF53448">
    <property type="entry name" value="Nucleotide-diphospho-sugar transferases"/>
    <property type="match status" value="1"/>
</dbReference>
<dbReference type="PANTHER" id="PTHR43630:SF1">
    <property type="entry name" value="POLY-BETA-1,6-N-ACETYL-D-GLUCOSAMINE SYNTHASE"/>
    <property type="match status" value="1"/>
</dbReference>
<sequence length="442" mass="52254">MTDFFYQTYLYFTMALSTQNLWFFIAFFFPFVILLELPFYLINLIYVIRGWLRIHFNNQQQPTFHPLISVVITAYSESKEELEISLRSVVEQLYCGKIEVLFVIDDAKRNYQTVYSMKQLALKYQNIQNCSIRIIEKKTRGGHASSMNLGLKMARGEILVMIDADTSIDNLTLIKITKHFTDPNVIAVSGAIRVRNWRETFLTKLQALEYMIGIQLGRFGLTEINITNNISGAFGVFRTQFLRQIGGWMSGTAEDLDLTLRIHAYCRRYPQFRIVNEPESIAWTAAPNTLRRLLKQRMRWDGDLYYIYIRRHWRMFSSKIMGGKKMFLLSWYALYYQLILPFLILLYYLYLLLHFDFSTMLAISIIVYSYYLITTTFLFIVFLLLVSERPKQDLKLIGWIVITPIYQQFIRTMAAVFITNEIFFKGHQDTTMAPWWVIRKSK</sequence>
<gene>
    <name evidence="6" type="ORF">Lbru_0557</name>
</gene>
<dbReference type="AlphaFoldDB" id="A0A0W0STC0"/>